<feature type="non-terminal residue" evidence="1">
    <location>
        <position position="1"/>
    </location>
</feature>
<protein>
    <submittedName>
        <fullName evidence="1">Uncharacterized protein</fullName>
    </submittedName>
</protein>
<dbReference type="EMBL" id="JARBDR010000811">
    <property type="protein sequence ID" value="KAJ8306717.1"/>
    <property type="molecule type" value="Genomic_DNA"/>
</dbReference>
<keyword evidence="2" id="KW-1185">Reference proteome</keyword>
<evidence type="ECO:0000313" key="1">
    <source>
        <dbReference type="EMBL" id="KAJ8306717.1"/>
    </source>
</evidence>
<evidence type="ECO:0000313" key="2">
    <source>
        <dbReference type="Proteomes" id="UP001217089"/>
    </source>
</evidence>
<accession>A0ABQ9ESZ8</accession>
<sequence length="163" mass="18182">ARWTAQTKVVLNNTILGTYILSLGSQLSLGKFLPQVVIYALDRFSLILQKQVLLLPPSVAIAVLESRTHTSNISDKSPLCCIRSPFLLNTANLLPPNSGISNLSSGPKVPWIPIFHWLLLPVLSLDHIYDDEWPRTLHNKAVCGLCKMLQHFSLCDFYTSVMV</sequence>
<organism evidence="1 2">
    <name type="scientific">Tegillarca granosa</name>
    <name type="common">Malaysian cockle</name>
    <name type="synonym">Anadara granosa</name>
    <dbReference type="NCBI Taxonomy" id="220873"/>
    <lineage>
        <taxon>Eukaryota</taxon>
        <taxon>Metazoa</taxon>
        <taxon>Spiralia</taxon>
        <taxon>Lophotrochozoa</taxon>
        <taxon>Mollusca</taxon>
        <taxon>Bivalvia</taxon>
        <taxon>Autobranchia</taxon>
        <taxon>Pteriomorphia</taxon>
        <taxon>Arcoida</taxon>
        <taxon>Arcoidea</taxon>
        <taxon>Arcidae</taxon>
        <taxon>Tegillarca</taxon>
    </lineage>
</organism>
<proteinExistence type="predicted"/>
<gene>
    <name evidence="1" type="ORF">KUTeg_015758</name>
</gene>
<dbReference type="Proteomes" id="UP001217089">
    <property type="component" value="Unassembled WGS sequence"/>
</dbReference>
<comment type="caution">
    <text evidence="1">The sequence shown here is derived from an EMBL/GenBank/DDBJ whole genome shotgun (WGS) entry which is preliminary data.</text>
</comment>
<name>A0ABQ9ESZ8_TEGGR</name>
<reference evidence="1 2" key="1">
    <citation type="submission" date="2022-12" db="EMBL/GenBank/DDBJ databases">
        <title>Chromosome-level genome of Tegillarca granosa.</title>
        <authorList>
            <person name="Kim J."/>
        </authorList>
    </citation>
    <scope>NUCLEOTIDE SEQUENCE [LARGE SCALE GENOMIC DNA]</scope>
    <source>
        <strain evidence="1">Teg-2019</strain>
        <tissue evidence="1">Adductor muscle</tissue>
    </source>
</reference>